<gene>
    <name evidence="1" type="ORF">L596_009285</name>
</gene>
<evidence type="ECO:0000313" key="1">
    <source>
        <dbReference type="EMBL" id="TKR95067.1"/>
    </source>
</evidence>
<protein>
    <submittedName>
        <fullName evidence="1">Uncharacterized protein</fullName>
    </submittedName>
</protein>
<reference evidence="1 2" key="1">
    <citation type="journal article" date="2015" name="Genome Biol.">
        <title>Comparative genomics of Steinernema reveals deeply conserved gene regulatory networks.</title>
        <authorList>
            <person name="Dillman A.R."/>
            <person name="Macchietto M."/>
            <person name="Porter C.F."/>
            <person name="Rogers A."/>
            <person name="Williams B."/>
            <person name="Antoshechkin I."/>
            <person name="Lee M.M."/>
            <person name="Goodwin Z."/>
            <person name="Lu X."/>
            <person name="Lewis E.E."/>
            <person name="Goodrich-Blair H."/>
            <person name="Stock S.P."/>
            <person name="Adams B.J."/>
            <person name="Sternberg P.W."/>
            <person name="Mortazavi A."/>
        </authorList>
    </citation>
    <scope>NUCLEOTIDE SEQUENCE [LARGE SCALE GENOMIC DNA]</scope>
    <source>
        <strain evidence="1 2">ALL</strain>
    </source>
</reference>
<dbReference type="AlphaFoldDB" id="A0A4U5PEW9"/>
<keyword evidence="2" id="KW-1185">Reference proteome</keyword>
<name>A0A4U5PEW9_STECR</name>
<comment type="caution">
    <text evidence="1">The sequence shown here is derived from an EMBL/GenBank/DDBJ whole genome shotgun (WGS) entry which is preliminary data.</text>
</comment>
<organism evidence="1 2">
    <name type="scientific">Steinernema carpocapsae</name>
    <name type="common">Entomopathogenic nematode</name>
    <dbReference type="NCBI Taxonomy" id="34508"/>
    <lineage>
        <taxon>Eukaryota</taxon>
        <taxon>Metazoa</taxon>
        <taxon>Ecdysozoa</taxon>
        <taxon>Nematoda</taxon>
        <taxon>Chromadorea</taxon>
        <taxon>Rhabditida</taxon>
        <taxon>Tylenchina</taxon>
        <taxon>Panagrolaimomorpha</taxon>
        <taxon>Strongyloidoidea</taxon>
        <taxon>Steinernematidae</taxon>
        <taxon>Steinernema</taxon>
    </lineage>
</organism>
<reference evidence="1 2" key="2">
    <citation type="journal article" date="2019" name="G3 (Bethesda)">
        <title>Hybrid Assembly of the Genome of the Entomopathogenic Nematode Steinernema carpocapsae Identifies the X-Chromosome.</title>
        <authorList>
            <person name="Serra L."/>
            <person name="Macchietto M."/>
            <person name="Macias-Munoz A."/>
            <person name="McGill C.J."/>
            <person name="Rodriguez I.M."/>
            <person name="Rodriguez B."/>
            <person name="Murad R."/>
            <person name="Mortazavi A."/>
        </authorList>
    </citation>
    <scope>NUCLEOTIDE SEQUENCE [LARGE SCALE GENOMIC DNA]</scope>
    <source>
        <strain evidence="1 2">ALL</strain>
    </source>
</reference>
<evidence type="ECO:0000313" key="2">
    <source>
        <dbReference type="Proteomes" id="UP000298663"/>
    </source>
</evidence>
<dbReference type="Proteomes" id="UP000298663">
    <property type="component" value="Unassembled WGS sequence"/>
</dbReference>
<dbReference type="EMBL" id="AZBU02000002">
    <property type="protein sequence ID" value="TKR95067.1"/>
    <property type="molecule type" value="Genomic_DNA"/>
</dbReference>
<sequence>MYKNPYLPSQLWLEMDESQDGSIKLKIGVTSREIIVVGDCGRKILDAAGSGVQDSESDFIAAIPFSRLSVAT</sequence>
<accession>A0A4U5PEW9</accession>
<proteinExistence type="predicted"/>